<reference evidence="3 4" key="1">
    <citation type="submission" date="2016-07" db="EMBL/GenBank/DDBJ databases">
        <title>Pervasive Adenine N6-methylation of Active Genes in Fungi.</title>
        <authorList>
            <consortium name="DOE Joint Genome Institute"/>
            <person name="Mondo S.J."/>
            <person name="Dannebaum R.O."/>
            <person name="Kuo R.C."/>
            <person name="Labutti K."/>
            <person name="Haridas S."/>
            <person name="Kuo A."/>
            <person name="Salamov A."/>
            <person name="Ahrendt S.R."/>
            <person name="Lipzen A."/>
            <person name="Sullivan W."/>
            <person name="Andreopoulos W.B."/>
            <person name="Clum A."/>
            <person name="Lindquist E."/>
            <person name="Daum C."/>
            <person name="Ramamoorthy G.K."/>
            <person name="Gryganskyi A."/>
            <person name="Culley D."/>
            <person name="Magnuson J.K."/>
            <person name="James T.Y."/>
            <person name="O'Malley M.A."/>
            <person name="Stajich J.E."/>
            <person name="Spatafora J.W."/>
            <person name="Visel A."/>
            <person name="Grigoriev I.V."/>
        </authorList>
    </citation>
    <scope>NUCLEOTIDE SEQUENCE [LARGE SCALE GENOMIC DNA]</scope>
    <source>
        <strain evidence="3 4">NRRL 3301</strain>
    </source>
</reference>
<evidence type="ECO:0000256" key="1">
    <source>
        <dbReference type="SAM" id="MobiDB-lite"/>
    </source>
</evidence>
<sequence length="188" mass="21487">TFRYIQPDGQTLNENGEDVDEENEEEIEFMEVEPLTNYNKYISTNRPNENASMEDDDQPALKIKDDDRRMPTKSQPSKGNRYPYHVKKNVVEYYTEKLCSAAAAGKKFGVPEKTAQRWCKRWTETGEIELETSSQRRGPKPALGSEHKAFVTNLIDEQPLLRVADVVDALCGHFNGLTVKKSAVHDFM</sequence>
<dbReference type="InterPro" id="IPR009057">
    <property type="entry name" value="Homeodomain-like_sf"/>
</dbReference>
<dbReference type="SUPFAM" id="SSF46689">
    <property type="entry name" value="Homeodomain-like"/>
    <property type="match status" value="1"/>
</dbReference>
<proteinExistence type="predicted"/>
<dbReference type="EMBL" id="MCGT01000014">
    <property type="protein sequence ID" value="ORX54152.1"/>
    <property type="molecule type" value="Genomic_DNA"/>
</dbReference>
<dbReference type="AlphaFoldDB" id="A0A1X2GI15"/>
<feature type="compositionally biased region" description="Acidic residues" evidence="1">
    <location>
        <begin position="15"/>
        <end position="24"/>
    </location>
</feature>
<dbReference type="Gene3D" id="1.10.10.10">
    <property type="entry name" value="Winged helix-like DNA-binding domain superfamily/Winged helix DNA-binding domain"/>
    <property type="match status" value="1"/>
</dbReference>
<keyword evidence="4" id="KW-1185">Reference proteome</keyword>
<comment type="caution">
    <text evidence="3">The sequence shown here is derived from an EMBL/GenBank/DDBJ whole genome shotgun (WGS) entry which is preliminary data.</text>
</comment>
<organism evidence="3 4">
    <name type="scientific">Hesseltinella vesiculosa</name>
    <dbReference type="NCBI Taxonomy" id="101127"/>
    <lineage>
        <taxon>Eukaryota</taxon>
        <taxon>Fungi</taxon>
        <taxon>Fungi incertae sedis</taxon>
        <taxon>Mucoromycota</taxon>
        <taxon>Mucoromycotina</taxon>
        <taxon>Mucoromycetes</taxon>
        <taxon>Mucorales</taxon>
        <taxon>Cunninghamellaceae</taxon>
        <taxon>Hesseltinella</taxon>
    </lineage>
</organism>
<name>A0A1X2GI15_9FUNG</name>
<evidence type="ECO:0000259" key="2">
    <source>
        <dbReference type="Pfam" id="PF13518"/>
    </source>
</evidence>
<feature type="non-terminal residue" evidence="3">
    <location>
        <position position="188"/>
    </location>
</feature>
<evidence type="ECO:0000313" key="3">
    <source>
        <dbReference type="EMBL" id="ORX54152.1"/>
    </source>
</evidence>
<feature type="compositionally biased region" description="Polar residues" evidence="1">
    <location>
        <begin position="41"/>
        <end position="51"/>
    </location>
</feature>
<dbReference type="STRING" id="101127.A0A1X2GI15"/>
<feature type="region of interest" description="Disordered" evidence="1">
    <location>
        <begin position="1"/>
        <end position="24"/>
    </location>
</feature>
<feature type="non-terminal residue" evidence="3">
    <location>
        <position position="1"/>
    </location>
</feature>
<feature type="domain" description="Insertion element IS150 protein InsJ-like helix-turn-helix" evidence="2">
    <location>
        <begin position="87"/>
        <end position="140"/>
    </location>
</feature>
<feature type="region of interest" description="Disordered" evidence="1">
    <location>
        <begin position="41"/>
        <end position="82"/>
    </location>
</feature>
<dbReference type="InterPro" id="IPR055247">
    <property type="entry name" value="InsJ-like_HTH"/>
</dbReference>
<dbReference type="OrthoDB" id="2289193at2759"/>
<dbReference type="Proteomes" id="UP000242146">
    <property type="component" value="Unassembled WGS sequence"/>
</dbReference>
<gene>
    <name evidence="3" type="ORF">DM01DRAFT_1270460</name>
</gene>
<dbReference type="Pfam" id="PF13518">
    <property type="entry name" value="HTH_28"/>
    <property type="match status" value="1"/>
</dbReference>
<protein>
    <recommendedName>
        <fullName evidence="2">Insertion element IS150 protein InsJ-like helix-turn-helix domain-containing protein</fullName>
    </recommendedName>
</protein>
<dbReference type="InterPro" id="IPR036388">
    <property type="entry name" value="WH-like_DNA-bd_sf"/>
</dbReference>
<accession>A0A1X2GI15</accession>
<evidence type="ECO:0000313" key="4">
    <source>
        <dbReference type="Proteomes" id="UP000242146"/>
    </source>
</evidence>